<feature type="compositionally biased region" description="Low complexity" evidence="6">
    <location>
        <begin position="172"/>
        <end position="196"/>
    </location>
</feature>
<evidence type="ECO:0000256" key="1">
    <source>
        <dbReference type="ARBA" id="ARBA00022723"/>
    </source>
</evidence>
<keyword evidence="4 5" id="KW-0440">LIM domain</keyword>
<keyword evidence="1 5" id="KW-0479">Metal-binding</keyword>
<keyword evidence="2" id="KW-0677">Repeat</keyword>
<feature type="region of interest" description="Disordered" evidence="6">
    <location>
        <begin position="261"/>
        <end position="313"/>
    </location>
</feature>
<dbReference type="Pfam" id="PF00412">
    <property type="entry name" value="LIM"/>
    <property type="match status" value="3"/>
</dbReference>
<feature type="compositionally biased region" description="Low complexity" evidence="6">
    <location>
        <begin position="210"/>
        <end position="220"/>
    </location>
</feature>
<feature type="region of interest" description="Disordered" evidence="6">
    <location>
        <begin position="391"/>
        <end position="418"/>
    </location>
</feature>
<evidence type="ECO:0000313" key="9">
    <source>
        <dbReference type="Proteomes" id="UP001432027"/>
    </source>
</evidence>
<dbReference type="InterPro" id="IPR001781">
    <property type="entry name" value="Znf_LIM"/>
</dbReference>
<dbReference type="GO" id="GO:0001725">
    <property type="term" value="C:stress fiber"/>
    <property type="evidence" value="ECO:0007669"/>
    <property type="project" value="TreeGrafter"/>
</dbReference>
<evidence type="ECO:0000313" key="8">
    <source>
        <dbReference type="EMBL" id="GMT00900.1"/>
    </source>
</evidence>
<feature type="domain" description="LIM zinc-binding" evidence="7">
    <location>
        <begin position="557"/>
        <end position="625"/>
    </location>
</feature>
<protein>
    <recommendedName>
        <fullName evidence="7">LIM zinc-binding domain-containing protein</fullName>
    </recommendedName>
</protein>
<feature type="domain" description="LIM zinc-binding" evidence="7">
    <location>
        <begin position="496"/>
        <end position="556"/>
    </location>
</feature>
<evidence type="ECO:0000256" key="4">
    <source>
        <dbReference type="ARBA" id="ARBA00023038"/>
    </source>
</evidence>
<dbReference type="SMART" id="SM00132">
    <property type="entry name" value="LIM"/>
    <property type="match status" value="3"/>
</dbReference>
<name>A0AAV5U3T2_9BILA</name>
<proteinExistence type="predicted"/>
<feature type="compositionally biased region" description="Polar residues" evidence="6">
    <location>
        <begin position="131"/>
        <end position="152"/>
    </location>
</feature>
<organism evidence="8 9">
    <name type="scientific">Pristionchus entomophagus</name>
    <dbReference type="NCBI Taxonomy" id="358040"/>
    <lineage>
        <taxon>Eukaryota</taxon>
        <taxon>Metazoa</taxon>
        <taxon>Ecdysozoa</taxon>
        <taxon>Nematoda</taxon>
        <taxon>Chromadorea</taxon>
        <taxon>Rhabditida</taxon>
        <taxon>Rhabditina</taxon>
        <taxon>Diplogasteromorpha</taxon>
        <taxon>Diplogasteroidea</taxon>
        <taxon>Neodiplogasteridae</taxon>
        <taxon>Pristionchus</taxon>
    </lineage>
</organism>
<dbReference type="GO" id="GO:0098609">
    <property type="term" value="P:cell-cell adhesion"/>
    <property type="evidence" value="ECO:0007669"/>
    <property type="project" value="TreeGrafter"/>
</dbReference>
<dbReference type="GO" id="GO:0005925">
    <property type="term" value="C:focal adhesion"/>
    <property type="evidence" value="ECO:0007669"/>
    <property type="project" value="TreeGrafter"/>
</dbReference>
<dbReference type="AlphaFoldDB" id="A0AAV5U3T2"/>
<evidence type="ECO:0000256" key="5">
    <source>
        <dbReference type="PROSITE-ProRule" id="PRU00125"/>
    </source>
</evidence>
<dbReference type="FunFam" id="2.10.110.10:FF:000057">
    <property type="entry name" value="Zyxin"/>
    <property type="match status" value="1"/>
</dbReference>
<feature type="region of interest" description="Disordered" evidence="6">
    <location>
        <begin position="340"/>
        <end position="371"/>
    </location>
</feature>
<dbReference type="EMBL" id="BTSX01000005">
    <property type="protein sequence ID" value="GMT00900.1"/>
    <property type="molecule type" value="Genomic_DNA"/>
</dbReference>
<accession>A0AAV5U3T2</accession>
<dbReference type="Gene3D" id="2.10.110.10">
    <property type="entry name" value="Cysteine Rich Protein"/>
    <property type="match status" value="3"/>
</dbReference>
<reference evidence="8" key="1">
    <citation type="submission" date="2023-10" db="EMBL/GenBank/DDBJ databases">
        <title>Genome assembly of Pristionchus species.</title>
        <authorList>
            <person name="Yoshida K."/>
            <person name="Sommer R.J."/>
        </authorList>
    </citation>
    <scope>NUCLEOTIDE SEQUENCE</scope>
    <source>
        <strain evidence="8">RS0144</strain>
    </source>
</reference>
<dbReference type="PROSITE" id="PS50023">
    <property type="entry name" value="LIM_DOMAIN_2"/>
    <property type="match status" value="3"/>
</dbReference>
<feature type="domain" description="LIM zinc-binding" evidence="7">
    <location>
        <begin position="431"/>
        <end position="492"/>
    </location>
</feature>
<comment type="caution">
    <text evidence="8">The sequence shown here is derived from an EMBL/GenBank/DDBJ whole genome shotgun (WGS) entry which is preliminary data.</text>
</comment>
<evidence type="ECO:0000259" key="7">
    <source>
        <dbReference type="PROSITE" id="PS50023"/>
    </source>
</evidence>
<dbReference type="GO" id="GO:0046872">
    <property type="term" value="F:metal ion binding"/>
    <property type="evidence" value="ECO:0007669"/>
    <property type="project" value="UniProtKB-KW"/>
</dbReference>
<dbReference type="SUPFAM" id="SSF57716">
    <property type="entry name" value="Glucocorticoid receptor-like (DNA-binding domain)"/>
    <property type="match status" value="2"/>
</dbReference>
<gene>
    <name evidence="8" type="ORF">PENTCL1PPCAC_23074</name>
</gene>
<feature type="region of interest" description="Disordered" evidence="6">
    <location>
        <begin position="131"/>
        <end position="197"/>
    </location>
</feature>
<feature type="compositionally biased region" description="Polar residues" evidence="6">
    <location>
        <begin position="273"/>
        <end position="282"/>
    </location>
</feature>
<feature type="compositionally biased region" description="Low complexity" evidence="6">
    <location>
        <begin position="340"/>
        <end position="367"/>
    </location>
</feature>
<keyword evidence="3 5" id="KW-0862">Zinc</keyword>
<dbReference type="Proteomes" id="UP001432027">
    <property type="component" value="Unassembled WGS sequence"/>
</dbReference>
<sequence>MTEVDDPFLAQIESFAIAPPEKRLIDDVSVLPSTISSINYEFAKKISTIHTDKQQKNLRSDVILPSGGMVAATSGYEPKRTEKISHDQVNEWKTQVLHSTRPRNQWTHSNDVEESKAYARAVAAQMQQETIHNPIQVTTEHTKSASSSTIESYPSPLRNGKTQLDSSDKYSDYSSASSHKSPSPSQSSPNSASDYSVTISPYHRAPVSLSSHSISSYHPHSIPPQPSIPVQEVKKAPPSVPKKSVTIVEGTRVVPIPSKKIEPPRTVYHGGLRSQTRSSNFNPLRLPMDTNYKWTKNGDEQGNGSRDDERREEKWERRQEIIEEEDLDIDDPVRRGVVRVVVPSRDNDSTSSSRSHSSASTTHSNDSVNSALQERCRKKWAELVATVEEEEEDEIKRVMSSDDQTVSPSPSSSSRGPIVVPAQAPSASVIGDCLMCHKRVLSSEGVTTVESQLVHDSCFKCTICHRHLGDRQHVFVKGKLYCEEDFRYSGMNETSEKCAKCATPIVDMVLQALGRYFHPACFRCTKCRCCLDGIPFALDTKGEVYCMPDYHSLFAPRCASCTDPILPDPKTGETIRVVAINNDYHVECYVCEGCSTRLADDSNSKCYPLGKHLLCYDCHLLWRRTGGETQPITDL</sequence>
<dbReference type="PANTHER" id="PTHR24207">
    <property type="entry name" value="ZYX102 PROTEIN"/>
    <property type="match status" value="1"/>
</dbReference>
<keyword evidence="9" id="KW-1185">Reference proteome</keyword>
<dbReference type="CDD" id="cd08368">
    <property type="entry name" value="LIM"/>
    <property type="match status" value="1"/>
</dbReference>
<evidence type="ECO:0000256" key="6">
    <source>
        <dbReference type="SAM" id="MobiDB-lite"/>
    </source>
</evidence>
<dbReference type="PANTHER" id="PTHR24207:SF2">
    <property type="entry name" value="ZYX102 PROTEIN"/>
    <property type="match status" value="1"/>
</dbReference>
<feature type="region of interest" description="Disordered" evidence="6">
    <location>
        <begin position="210"/>
        <end position="244"/>
    </location>
</feature>
<evidence type="ECO:0000256" key="3">
    <source>
        <dbReference type="ARBA" id="ARBA00022833"/>
    </source>
</evidence>
<evidence type="ECO:0000256" key="2">
    <source>
        <dbReference type="ARBA" id="ARBA00022737"/>
    </source>
</evidence>